<evidence type="ECO:0000256" key="1">
    <source>
        <dbReference type="ARBA" id="ARBA00007014"/>
    </source>
</evidence>
<reference evidence="10" key="2">
    <citation type="submission" date="2025-09" db="UniProtKB">
        <authorList>
            <consortium name="Ensembl"/>
        </authorList>
    </citation>
    <scope>IDENTIFICATION</scope>
</reference>
<dbReference type="CDD" id="cd00071">
    <property type="entry name" value="GMPK"/>
    <property type="match status" value="1"/>
</dbReference>
<dbReference type="InterPro" id="IPR027417">
    <property type="entry name" value="P-loop_NTPase"/>
</dbReference>
<dbReference type="Pfam" id="PF00625">
    <property type="entry name" value="Guanylate_kin"/>
    <property type="match status" value="1"/>
</dbReference>
<dbReference type="OrthoDB" id="65789at2759"/>
<dbReference type="Ensembl" id="ENSFTIT00000002872.1">
    <property type="protein sequence ID" value="ENSFTIP00000002741.1"/>
    <property type="gene ID" value="ENSFTIG00000001735.1"/>
</dbReference>
<evidence type="ECO:0000313" key="11">
    <source>
        <dbReference type="Proteomes" id="UP000694562"/>
    </source>
</evidence>
<proteinExistence type="inferred from homology"/>
<dbReference type="SMART" id="SM00326">
    <property type="entry name" value="SH3"/>
    <property type="match status" value="1"/>
</dbReference>
<evidence type="ECO:0000259" key="9">
    <source>
        <dbReference type="PROSITE" id="PS51022"/>
    </source>
</evidence>
<dbReference type="InterPro" id="IPR004172">
    <property type="entry name" value="L27_dom"/>
</dbReference>
<dbReference type="SMART" id="SM00228">
    <property type="entry name" value="PDZ"/>
    <property type="match status" value="1"/>
</dbReference>
<evidence type="ECO:0000259" key="8">
    <source>
        <dbReference type="PROSITE" id="PS50106"/>
    </source>
</evidence>
<dbReference type="Gene3D" id="2.30.30.40">
    <property type="entry name" value="SH3 Domains"/>
    <property type="match status" value="1"/>
</dbReference>
<dbReference type="Pfam" id="PF02828">
    <property type="entry name" value="L27"/>
    <property type="match status" value="1"/>
</dbReference>
<dbReference type="InterPro" id="IPR050716">
    <property type="entry name" value="MAGUK"/>
</dbReference>
<dbReference type="CDD" id="cd06799">
    <property type="entry name" value="PDZ_MPP3-MPP4-MPP7-like"/>
    <property type="match status" value="1"/>
</dbReference>
<comment type="similarity">
    <text evidence="1">Belongs to the MAGUK family.</text>
</comment>
<feature type="coiled-coil region" evidence="4">
    <location>
        <begin position="544"/>
        <end position="595"/>
    </location>
</feature>
<accession>A0A8C4TXR6</accession>
<evidence type="ECO:0000256" key="5">
    <source>
        <dbReference type="SAM" id="SignalP"/>
    </source>
</evidence>
<feature type="domain" description="L27" evidence="9">
    <location>
        <begin position="22"/>
        <end position="78"/>
    </location>
</feature>
<feature type="chain" id="PRO_5034071830" evidence="5">
    <location>
        <begin position="28"/>
        <end position="610"/>
    </location>
</feature>
<dbReference type="Pfam" id="PF00595">
    <property type="entry name" value="PDZ"/>
    <property type="match status" value="1"/>
</dbReference>
<dbReference type="PROSITE" id="PS51022">
    <property type="entry name" value="L27"/>
    <property type="match status" value="2"/>
</dbReference>
<dbReference type="Gene3D" id="3.40.50.300">
    <property type="entry name" value="P-loop containing nucleotide triphosphate hydrolases"/>
    <property type="match status" value="1"/>
</dbReference>
<dbReference type="Gene3D" id="1.10.287.650">
    <property type="entry name" value="L27 domain"/>
    <property type="match status" value="1"/>
</dbReference>
<evidence type="ECO:0000259" key="7">
    <source>
        <dbReference type="PROSITE" id="PS50052"/>
    </source>
</evidence>
<dbReference type="PANTHER" id="PTHR23122">
    <property type="entry name" value="MEMBRANE-ASSOCIATED GUANYLATE KINASE MAGUK"/>
    <property type="match status" value="1"/>
</dbReference>
<dbReference type="PROSITE" id="PS50052">
    <property type="entry name" value="GUANYLATE_KINASE_2"/>
    <property type="match status" value="1"/>
</dbReference>
<organism evidence="10 11">
    <name type="scientific">Falco tinnunculus</name>
    <name type="common">Common kestrel</name>
    <dbReference type="NCBI Taxonomy" id="100819"/>
    <lineage>
        <taxon>Eukaryota</taxon>
        <taxon>Metazoa</taxon>
        <taxon>Chordata</taxon>
        <taxon>Craniata</taxon>
        <taxon>Vertebrata</taxon>
        <taxon>Euteleostomi</taxon>
        <taxon>Archelosauria</taxon>
        <taxon>Archosauria</taxon>
        <taxon>Dinosauria</taxon>
        <taxon>Saurischia</taxon>
        <taxon>Theropoda</taxon>
        <taxon>Coelurosauria</taxon>
        <taxon>Aves</taxon>
        <taxon>Neognathae</taxon>
        <taxon>Neoaves</taxon>
        <taxon>Telluraves</taxon>
        <taxon>Australaves</taxon>
        <taxon>Falconiformes</taxon>
        <taxon>Falconidae</taxon>
        <taxon>Falco</taxon>
    </lineage>
</organism>
<keyword evidence="2 3" id="KW-0728">SH3 domain</keyword>
<dbReference type="InterPro" id="IPR001478">
    <property type="entry name" value="PDZ"/>
</dbReference>
<dbReference type="CDD" id="cd12034">
    <property type="entry name" value="SH3_MPP4"/>
    <property type="match status" value="1"/>
</dbReference>
<sequence length="610" mass="69494">RFPACWGFFPPLTGHLKLLVLTEPCISHVLTLVLQELSLLCKRDVNGIGMLYDLLRSRWLQALLKIYECLQHYLGKRPVPVMPQAHVLNREVVELLREAPQSGEIKELRRLLCAPHLKALLSAHDTVAQKDFEPTLPPLPDNIPENEEAMRIVCLVKNNQPLGATIKRHEITGDITVARVIHGGLADRSGLLYAGDKLVEVNGVPVEGLEPEQVINILALSQGTIIFKLIPVSDRPVSNQTTVYVRAMADYWPLQDPAIPCADAGLAFKKGEILQVVDQNDALWWQARKVSDLSACAGLIPSNHLLKRKQREFWWSQPFQPHLCLKSSMLFVLCILEEEEFGEFGQRVFIAGFRRSMRLCRRKSQANQQSGYARCPSSCYSALAAPYEEVVRYQRHPADRNRLIILVGPAGVGVNELRRRLITSNPREFQSAIPHTTRVQKSYEMNGREYHYVSKETFENMVYSHRMLEYGEYKGYLYGTSIDAVRTVLDEGKICVIDLEPQGIQVARTHELKPYIIFIKPSSISCMRQTRKNARILTDYYVNMKFKEEDLQEMEDSAKKMEAQFGQFFDQVIVNDNLQEASAQLLSAVRRAQDEPQWVPAIWICSDTQP</sequence>
<evidence type="ECO:0000313" key="10">
    <source>
        <dbReference type="Ensembl" id="ENSFTIP00000002741.1"/>
    </source>
</evidence>
<keyword evidence="11" id="KW-1185">Reference proteome</keyword>
<dbReference type="Gene3D" id="2.30.42.10">
    <property type="match status" value="1"/>
</dbReference>
<evidence type="ECO:0000259" key="6">
    <source>
        <dbReference type="PROSITE" id="PS50002"/>
    </source>
</evidence>
<dbReference type="PROSITE" id="PS50002">
    <property type="entry name" value="SH3"/>
    <property type="match status" value="1"/>
</dbReference>
<feature type="domain" description="SH3" evidence="6">
    <location>
        <begin position="240"/>
        <end position="310"/>
    </location>
</feature>
<feature type="domain" description="PDZ" evidence="8">
    <location>
        <begin position="152"/>
        <end position="233"/>
    </location>
</feature>
<dbReference type="SMART" id="SM00569">
    <property type="entry name" value="L27"/>
    <property type="match status" value="2"/>
</dbReference>
<evidence type="ECO:0000256" key="4">
    <source>
        <dbReference type="SAM" id="Coils"/>
    </source>
</evidence>
<name>A0A8C4TXR6_FALTI</name>
<dbReference type="SUPFAM" id="SSF50156">
    <property type="entry name" value="PDZ domain-like"/>
    <property type="match status" value="1"/>
</dbReference>
<dbReference type="SUPFAM" id="SSF101288">
    <property type="entry name" value="L27 domain"/>
    <property type="match status" value="1"/>
</dbReference>
<dbReference type="FunFam" id="3.30.63.10:FF:000002">
    <property type="entry name" value="Guanylate kinase 1"/>
    <property type="match status" value="1"/>
</dbReference>
<feature type="signal peptide" evidence="5">
    <location>
        <begin position="1"/>
        <end position="27"/>
    </location>
</feature>
<dbReference type="SMART" id="SM00072">
    <property type="entry name" value="GuKc"/>
    <property type="match status" value="1"/>
</dbReference>
<dbReference type="InterPro" id="IPR001452">
    <property type="entry name" value="SH3_domain"/>
</dbReference>
<dbReference type="SUPFAM" id="SSF52540">
    <property type="entry name" value="P-loop containing nucleoside triphosphate hydrolases"/>
    <property type="match status" value="1"/>
</dbReference>
<dbReference type="InterPro" id="IPR035600">
    <property type="entry name" value="MPP4_SH3"/>
</dbReference>
<feature type="domain" description="Guanylate kinase-like" evidence="7">
    <location>
        <begin position="401"/>
        <end position="590"/>
    </location>
</feature>
<protein>
    <submittedName>
        <fullName evidence="10">Membrane palmitoylated protein 4</fullName>
    </submittedName>
</protein>
<dbReference type="InterPro" id="IPR008144">
    <property type="entry name" value="Guanylate_kin-like_dom"/>
</dbReference>
<dbReference type="InterPro" id="IPR008145">
    <property type="entry name" value="GK/Ca_channel_bsu"/>
</dbReference>
<feature type="domain" description="L27" evidence="9">
    <location>
        <begin position="85"/>
        <end position="135"/>
    </location>
</feature>
<dbReference type="AlphaFoldDB" id="A0A8C4TXR6"/>
<evidence type="ECO:0000256" key="3">
    <source>
        <dbReference type="PROSITE-ProRule" id="PRU00192"/>
    </source>
</evidence>
<dbReference type="InterPro" id="IPR014775">
    <property type="entry name" value="L27_C"/>
</dbReference>
<dbReference type="InterPro" id="IPR036034">
    <property type="entry name" value="PDZ_sf"/>
</dbReference>
<dbReference type="SUPFAM" id="SSF50044">
    <property type="entry name" value="SH3-domain"/>
    <property type="match status" value="1"/>
</dbReference>
<dbReference type="PROSITE" id="PS00856">
    <property type="entry name" value="GUANYLATE_KINASE_1"/>
    <property type="match status" value="1"/>
</dbReference>
<dbReference type="OMA" id="PACWIRP"/>
<dbReference type="InterPro" id="IPR036028">
    <property type="entry name" value="SH3-like_dom_sf"/>
</dbReference>
<dbReference type="Proteomes" id="UP000694562">
    <property type="component" value="Unplaced"/>
</dbReference>
<dbReference type="PROSITE" id="PS50106">
    <property type="entry name" value="PDZ"/>
    <property type="match status" value="1"/>
</dbReference>
<keyword evidence="4" id="KW-0175">Coiled coil</keyword>
<evidence type="ECO:0000256" key="2">
    <source>
        <dbReference type="ARBA" id="ARBA00022443"/>
    </source>
</evidence>
<dbReference type="InterPro" id="IPR020590">
    <property type="entry name" value="Guanylate_kinase_CS"/>
</dbReference>
<keyword evidence="5" id="KW-0732">Signal</keyword>
<reference evidence="10" key="1">
    <citation type="submission" date="2025-08" db="UniProtKB">
        <authorList>
            <consortium name="Ensembl"/>
        </authorList>
    </citation>
    <scope>IDENTIFICATION</scope>
</reference>
<dbReference type="InterPro" id="IPR036892">
    <property type="entry name" value="L27_dom_sf"/>
</dbReference>